<dbReference type="NCBIfam" id="NF041048">
    <property type="entry name" value="TusA_like_YeeD"/>
    <property type="match status" value="1"/>
</dbReference>
<dbReference type="Pfam" id="PF01206">
    <property type="entry name" value="TusA"/>
    <property type="match status" value="1"/>
</dbReference>
<dbReference type="EMBL" id="CP074352">
    <property type="protein sequence ID" value="UYU30705.1"/>
    <property type="molecule type" value="Genomic_DNA"/>
</dbReference>
<sequence>MTIKKLDVVNQVCPFPLIEAKAAMAEMTKGDELVIEFDCTQATEAIPQWAAEEGHSVTDYQQVGDASWTITVMKG</sequence>
<dbReference type="Proteomes" id="UP001156318">
    <property type="component" value="Chromosome"/>
</dbReference>
<evidence type="ECO:0000313" key="3">
    <source>
        <dbReference type="EMBL" id="UYU30705.1"/>
    </source>
</evidence>
<dbReference type="InterPro" id="IPR036868">
    <property type="entry name" value="TusA-like_sf"/>
</dbReference>
<protein>
    <submittedName>
        <fullName evidence="3">Sulfurtransferase TusA family protein</fullName>
    </submittedName>
</protein>
<gene>
    <name evidence="3" type="ORF">KFZ77_12590</name>
</gene>
<dbReference type="PANTHER" id="PTHR33279">
    <property type="entry name" value="SULFUR CARRIER PROTEIN YEDF-RELATED"/>
    <property type="match status" value="1"/>
</dbReference>
<dbReference type="InterPro" id="IPR001455">
    <property type="entry name" value="TusA-like"/>
</dbReference>
<comment type="similarity">
    <text evidence="1">Belongs to the sulfur carrier protein TusA family.</text>
</comment>
<evidence type="ECO:0000259" key="2">
    <source>
        <dbReference type="Pfam" id="PF01206"/>
    </source>
</evidence>
<keyword evidence="4" id="KW-1185">Reference proteome</keyword>
<dbReference type="Gene3D" id="3.30.110.40">
    <property type="entry name" value="TusA-like domain"/>
    <property type="match status" value="1"/>
</dbReference>
<proteinExistence type="inferred from homology"/>
<reference evidence="3 4" key="1">
    <citation type="submission" date="2021-05" db="EMBL/GenBank/DDBJ databases">
        <title>Isolation, identification, and the growth promoting effects of Pantoea dispersa strain YSD J2 from the aboveground leaves of Cyperus esculentus L.Var. Sativus.</title>
        <authorList>
            <person name="Wang S."/>
            <person name="Tang X.M."/>
            <person name="Huang Y.N."/>
        </authorList>
    </citation>
    <scope>NUCLEOTIDE SEQUENCE [LARGE SCALE GENOMIC DNA]</scope>
    <source>
        <strain evidence="4">YSD YN2</strain>
    </source>
</reference>
<dbReference type="PANTHER" id="PTHR33279:SF6">
    <property type="entry name" value="SULFUR CARRIER PROTEIN YEDF-RELATED"/>
    <property type="match status" value="1"/>
</dbReference>
<dbReference type="CDD" id="cd00291">
    <property type="entry name" value="SirA_YedF_YeeD"/>
    <property type="match status" value="1"/>
</dbReference>
<name>A0ABY6JA33_9ENTR</name>
<dbReference type="RefSeq" id="WP_031520899.1">
    <property type="nucleotide sequence ID" value="NZ_CP074352.1"/>
</dbReference>
<accession>A0ABY6JA33</accession>
<feature type="domain" description="UPF0033" evidence="2">
    <location>
        <begin position="4"/>
        <end position="73"/>
    </location>
</feature>
<organism evidence="3 4">
    <name type="scientific">Siccibacter colletis</name>
    <dbReference type="NCBI Taxonomy" id="1505757"/>
    <lineage>
        <taxon>Bacteria</taxon>
        <taxon>Pseudomonadati</taxon>
        <taxon>Pseudomonadota</taxon>
        <taxon>Gammaproteobacteria</taxon>
        <taxon>Enterobacterales</taxon>
        <taxon>Enterobacteriaceae</taxon>
        <taxon>Siccibacter</taxon>
    </lineage>
</organism>
<evidence type="ECO:0000313" key="4">
    <source>
        <dbReference type="Proteomes" id="UP001156318"/>
    </source>
</evidence>
<dbReference type="SUPFAM" id="SSF64307">
    <property type="entry name" value="SirA-like"/>
    <property type="match status" value="1"/>
</dbReference>
<evidence type="ECO:0000256" key="1">
    <source>
        <dbReference type="ARBA" id="ARBA00008984"/>
    </source>
</evidence>